<dbReference type="Proteomes" id="UP000295788">
    <property type="component" value="Unassembled WGS sequence"/>
</dbReference>
<dbReference type="InterPro" id="IPR011922">
    <property type="entry name" value="Cell_div_FtsL"/>
</dbReference>
<evidence type="ECO:0000313" key="9">
    <source>
        <dbReference type="EMBL" id="TCS84421.1"/>
    </source>
</evidence>
<dbReference type="InterPro" id="IPR007060">
    <property type="entry name" value="FtsL/DivIC"/>
</dbReference>
<proteinExistence type="inferred from homology"/>
<comment type="similarity">
    <text evidence="7">Belongs to the FtsL family.</text>
</comment>
<feature type="transmembrane region" description="Helical" evidence="7">
    <location>
        <begin position="38"/>
        <end position="59"/>
    </location>
</feature>
<keyword evidence="3 7" id="KW-0812">Transmembrane</keyword>
<dbReference type="GO" id="GO:0005886">
    <property type="term" value="C:plasma membrane"/>
    <property type="evidence" value="ECO:0007669"/>
    <property type="project" value="UniProtKB-SubCell"/>
</dbReference>
<evidence type="ECO:0000256" key="4">
    <source>
        <dbReference type="ARBA" id="ARBA00022989"/>
    </source>
</evidence>
<evidence type="ECO:0000256" key="5">
    <source>
        <dbReference type="ARBA" id="ARBA00023136"/>
    </source>
</evidence>
<dbReference type="EMBL" id="SMAB01000001">
    <property type="protein sequence ID" value="TCS84421.1"/>
    <property type="molecule type" value="Genomic_DNA"/>
</dbReference>
<keyword evidence="1 7" id="KW-1003">Cell membrane</keyword>
<dbReference type="NCBIfam" id="TIGR02209">
    <property type="entry name" value="ftsL_broad"/>
    <property type="match status" value="1"/>
</dbReference>
<keyword evidence="5 7" id="KW-0472">Membrane</keyword>
<keyword evidence="10" id="KW-1185">Reference proteome</keyword>
<evidence type="ECO:0000256" key="8">
    <source>
        <dbReference type="NCBIfam" id="TIGR02209"/>
    </source>
</evidence>
<sequence>MVSYTNGNLAYQAREKETVQKKTVTKVKKSTMPIREKLFYLVMVLLVVVVASVIISNYAQIVEYNYLIQKQEQAIKAIQLENESLQLKIANLSSPERILSIAQKKLGMKLNEEQIVMLSNQLHNRQQ</sequence>
<comment type="function">
    <text evidence="7">Essential cell division protein.</text>
</comment>
<dbReference type="AlphaFoldDB" id="A0A4R3KKK4"/>
<dbReference type="OrthoDB" id="2989137at2"/>
<accession>A0A4R3KKK4</accession>
<keyword evidence="6 7" id="KW-0131">Cell cycle</keyword>
<evidence type="ECO:0000313" key="10">
    <source>
        <dbReference type="Proteomes" id="UP000295788"/>
    </source>
</evidence>
<name>A0A4R3KKK4_9BACI</name>
<evidence type="ECO:0000256" key="1">
    <source>
        <dbReference type="ARBA" id="ARBA00022475"/>
    </source>
</evidence>
<dbReference type="GO" id="GO:0043093">
    <property type="term" value="P:FtsZ-dependent cytokinesis"/>
    <property type="evidence" value="ECO:0007669"/>
    <property type="project" value="UniProtKB-UniRule"/>
</dbReference>
<dbReference type="RefSeq" id="WP_132766661.1">
    <property type="nucleotide sequence ID" value="NZ_SMAB01000001.1"/>
</dbReference>
<evidence type="ECO:0000256" key="3">
    <source>
        <dbReference type="ARBA" id="ARBA00022692"/>
    </source>
</evidence>
<dbReference type="GO" id="GO:0032153">
    <property type="term" value="C:cell division site"/>
    <property type="evidence" value="ECO:0007669"/>
    <property type="project" value="UniProtKB-UniRule"/>
</dbReference>
<evidence type="ECO:0000256" key="6">
    <source>
        <dbReference type="ARBA" id="ARBA00023306"/>
    </source>
</evidence>
<organism evidence="9 10">
    <name type="scientific">Tepidibacillus fermentans</name>
    <dbReference type="NCBI Taxonomy" id="1281767"/>
    <lineage>
        <taxon>Bacteria</taxon>
        <taxon>Bacillati</taxon>
        <taxon>Bacillota</taxon>
        <taxon>Bacilli</taxon>
        <taxon>Bacillales</taxon>
        <taxon>Bacillaceae</taxon>
        <taxon>Tepidibacillus</taxon>
    </lineage>
</organism>
<comment type="caution">
    <text evidence="9">The sequence shown here is derived from an EMBL/GenBank/DDBJ whole genome shotgun (WGS) entry which is preliminary data.</text>
</comment>
<keyword evidence="2 7" id="KW-0132">Cell division</keyword>
<evidence type="ECO:0000256" key="7">
    <source>
        <dbReference type="HAMAP-Rule" id="MF_00910"/>
    </source>
</evidence>
<gene>
    <name evidence="7" type="primary">ftsL</name>
    <name evidence="9" type="ORF">EDD72_10185</name>
</gene>
<comment type="subcellular location">
    <subcellularLocation>
        <location evidence="7">Cell membrane</location>
        <topology evidence="7">Single-pass type II membrane protein</topology>
    </subcellularLocation>
    <text evidence="7">Localizes to the division septum where it forms a ring structure.</text>
</comment>
<dbReference type="HAMAP" id="MF_00910">
    <property type="entry name" value="FtsL"/>
    <property type="match status" value="1"/>
</dbReference>
<keyword evidence="4 7" id="KW-1133">Transmembrane helix</keyword>
<protein>
    <recommendedName>
        <fullName evidence="7 8">Cell division protein FtsL</fullName>
    </recommendedName>
</protein>
<evidence type="ECO:0000256" key="2">
    <source>
        <dbReference type="ARBA" id="ARBA00022618"/>
    </source>
</evidence>
<reference evidence="9 10" key="1">
    <citation type="submission" date="2019-03" db="EMBL/GenBank/DDBJ databases">
        <title>Genomic Encyclopedia of Type Strains, Phase IV (KMG-IV): sequencing the most valuable type-strain genomes for metagenomic binning, comparative biology and taxonomic classification.</title>
        <authorList>
            <person name="Goeker M."/>
        </authorList>
    </citation>
    <scope>NUCLEOTIDE SEQUENCE [LARGE SCALE GENOMIC DNA]</scope>
    <source>
        <strain evidence="9 10">DSM 23802</strain>
    </source>
</reference>
<dbReference type="Pfam" id="PF04977">
    <property type="entry name" value="DivIC"/>
    <property type="match status" value="1"/>
</dbReference>